<keyword evidence="3" id="KW-1185">Reference proteome</keyword>
<dbReference type="GO" id="GO:0006203">
    <property type="term" value="P:dGTP catabolic process"/>
    <property type="evidence" value="ECO:0007669"/>
    <property type="project" value="TreeGrafter"/>
</dbReference>
<dbReference type="InterPro" id="IPR003607">
    <property type="entry name" value="HD/PDEase_dom"/>
</dbReference>
<dbReference type="InterPro" id="IPR006674">
    <property type="entry name" value="HD_domain"/>
</dbReference>
<dbReference type="Pfam" id="PF01966">
    <property type="entry name" value="HD"/>
    <property type="match status" value="1"/>
</dbReference>
<dbReference type="SUPFAM" id="SSF109604">
    <property type="entry name" value="HD-domain/PDEase-like"/>
    <property type="match status" value="1"/>
</dbReference>
<comment type="caution">
    <text evidence="2">The sequence shown here is derived from an EMBL/GenBank/DDBJ whole genome shotgun (WGS) entry which is preliminary data.</text>
</comment>
<organism evidence="2 3">
    <name type="scientific">Sediminitomix flava</name>
    <dbReference type="NCBI Taxonomy" id="379075"/>
    <lineage>
        <taxon>Bacteria</taxon>
        <taxon>Pseudomonadati</taxon>
        <taxon>Bacteroidota</taxon>
        <taxon>Cytophagia</taxon>
        <taxon>Cytophagales</taxon>
        <taxon>Flammeovirgaceae</taxon>
        <taxon>Sediminitomix</taxon>
    </lineage>
</organism>
<dbReference type="SMART" id="SM00471">
    <property type="entry name" value="HDc"/>
    <property type="match status" value="1"/>
</dbReference>
<sequence>MKYKDSIYGAYEISGVLEEIINTDIFQRLKRIHQSGAYFLVNPKANRTRFEHSIGVMLLIRKLGGSLEEQVAGLIHDISHTAFSHLIDYVLDNSDEDYHEEIFPEVIQNHEIQFVLGKYGLSSSQFLDHSAYKILESPFPNLSADRLDYSLRDLYHFEEISKSEIGWFLNGLSFDGKKLVLDDIDKGVWIQEKYQLLINKYFTAKENIDVNLKFKMILKEMMHREILSIKDFEKDDFYLIQLLEREYDMPISALLSQERFDDLSSENISIKKRQIDPWIVERSEAIRLSEMIKK</sequence>
<dbReference type="PANTHER" id="PTHR11373:SF41">
    <property type="entry name" value="METAL-DEPENDENT PHOSPHOHYDROLASE"/>
    <property type="match status" value="1"/>
</dbReference>
<dbReference type="InterPro" id="IPR050135">
    <property type="entry name" value="dGTPase-like"/>
</dbReference>
<gene>
    <name evidence="2" type="ORF">BC781_1011421</name>
</gene>
<dbReference type="EMBL" id="QGDO01000001">
    <property type="protein sequence ID" value="PWJ45023.1"/>
    <property type="molecule type" value="Genomic_DNA"/>
</dbReference>
<dbReference type="CDD" id="cd00077">
    <property type="entry name" value="HDc"/>
    <property type="match status" value="1"/>
</dbReference>
<dbReference type="Gene3D" id="1.10.3210.10">
    <property type="entry name" value="Hypothetical protein af1432"/>
    <property type="match status" value="1"/>
</dbReference>
<evidence type="ECO:0000313" key="3">
    <source>
        <dbReference type="Proteomes" id="UP000245535"/>
    </source>
</evidence>
<dbReference type="AlphaFoldDB" id="A0A315ZII4"/>
<accession>A0A315ZII4</accession>
<reference evidence="2 3" key="1">
    <citation type="submission" date="2018-03" db="EMBL/GenBank/DDBJ databases">
        <title>Genomic Encyclopedia of Archaeal and Bacterial Type Strains, Phase II (KMG-II): from individual species to whole genera.</title>
        <authorList>
            <person name="Goeker M."/>
        </authorList>
    </citation>
    <scope>NUCLEOTIDE SEQUENCE [LARGE SCALE GENOMIC DNA]</scope>
    <source>
        <strain evidence="2 3">DSM 28229</strain>
    </source>
</reference>
<dbReference type="Proteomes" id="UP000245535">
    <property type="component" value="Unassembled WGS sequence"/>
</dbReference>
<protein>
    <recommendedName>
        <fullName evidence="1">HD/PDEase domain-containing protein</fullName>
    </recommendedName>
</protein>
<dbReference type="OrthoDB" id="9814017at2"/>
<name>A0A315ZII4_SEDFL</name>
<dbReference type="PANTHER" id="PTHR11373">
    <property type="entry name" value="DEOXYNUCLEOSIDE TRIPHOSPHATE TRIPHOSPHOHYDROLASE"/>
    <property type="match status" value="1"/>
</dbReference>
<evidence type="ECO:0000313" key="2">
    <source>
        <dbReference type="EMBL" id="PWJ45023.1"/>
    </source>
</evidence>
<evidence type="ECO:0000259" key="1">
    <source>
        <dbReference type="SMART" id="SM00471"/>
    </source>
</evidence>
<feature type="domain" description="HD/PDEase" evidence="1">
    <location>
        <begin position="45"/>
        <end position="159"/>
    </location>
</feature>
<proteinExistence type="predicted"/>
<dbReference type="GO" id="GO:0008832">
    <property type="term" value="F:dGTPase activity"/>
    <property type="evidence" value="ECO:0007669"/>
    <property type="project" value="TreeGrafter"/>
</dbReference>
<dbReference type="RefSeq" id="WP_109616478.1">
    <property type="nucleotide sequence ID" value="NZ_QGDO01000001.1"/>
</dbReference>